<dbReference type="Gene3D" id="2.40.160.10">
    <property type="entry name" value="Porin"/>
    <property type="match status" value="1"/>
</dbReference>
<evidence type="ECO:0000256" key="2">
    <source>
        <dbReference type="SAM" id="SignalP"/>
    </source>
</evidence>
<dbReference type="eggNOG" id="ENOG503049N">
    <property type="taxonomic scope" value="Bacteria"/>
</dbReference>
<dbReference type="Proteomes" id="UP000005234">
    <property type="component" value="Chromosome"/>
</dbReference>
<evidence type="ECO:0008006" key="5">
    <source>
        <dbReference type="Google" id="ProtNLM"/>
    </source>
</evidence>
<dbReference type="AlphaFoldDB" id="H8L5R2"/>
<evidence type="ECO:0000313" key="4">
    <source>
        <dbReference type="Proteomes" id="UP000005234"/>
    </source>
</evidence>
<organism evidence="3 4">
    <name type="scientific">Frateuria aurantia (strain ATCC 33424 / DSM 6220 / KCTC 2777 / LMG 1558 / NBRC 3245 / NCIMB 13370)</name>
    <name type="common">Acetobacter aurantius</name>
    <dbReference type="NCBI Taxonomy" id="767434"/>
    <lineage>
        <taxon>Bacteria</taxon>
        <taxon>Pseudomonadati</taxon>
        <taxon>Pseudomonadota</taxon>
        <taxon>Gammaproteobacteria</taxon>
        <taxon>Lysobacterales</taxon>
        <taxon>Rhodanobacteraceae</taxon>
        <taxon>Frateuria</taxon>
    </lineage>
</organism>
<reference evidence="3" key="1">
    <citation type="submission" date="2012-02" db="EMBL/GenBank/DDBJ databases">
        <title>The complete genome of Frateuria aurantia DSM 6220.</title>
        <authorList>
            <consortium name="US DOE Joint Genome Institute (JGI-PGF)"/>
            <person name="Lucas S."/>
            <person name="Copeland A."/>
            <person name="Lapidus A."/>
            <person name="Glavina del Rio T."/>
            <person name="Dalin E."/>
            <person name="Tice H."/>
            <person name="Bruce D."/>
            <person name="Goodwin L."/>
            <person name="Pitluck S."/>
            <person name="Peters L."/>
            <person name="Ovchinnikova G."/>
            <person name="Teshima H."/>
            <person name="Kyrpides N."/>
            <person name="Mavromatis K."/>
            <person name="Ivanova N."/>
            <person name="Brettin T."/>
            <person name="Detter J.C."/>
            <person name="Han C."/>
            <person name="Larimer F."/>
            <person name="Land M."/>
            <person name="Hauser L."/>
            <person name="Markowitz V."/>
            <person name="Cheng J.-F."/>
            <person name="Hugenholtz P."/>
            <person name="Woyke T."/>
            <person name="Wu D."/>
            <person name="Brambilla E."/>
            <person name="Klenk H.-P."/>
            <person name="Eisen J.A."/>
        </authorList>
    </citation>
    <scope>NUCLEOTIDE SEQUENCE</scope>
    <source>
        <strain evidence="3">DSM 6220</strain>
    </source>
</reference>
<dbReference type="KEGG" id="fau:Fraau_2348"/>
<keyword evidence="4" id="KW-1185">Reference proteome</keyword>
<name>H8L5R2_FRAAD</name>
<feature type="signal peptide" evidence="2">
    <location>
        <begin position="1"/>
        <end position="23"/>
    </location>
</feature>
<dbReference type="OrthoDB" id="5993054at2"/>
<dbReference type="STRING" id="767434.Fraau_2348"/>
<evidence type="ECO:0000313" key="3">
    <source>
        <dbReference type="EMBL" id="AFC86715.1"/>
    </source>
</evidence>
<protein>
    <recommendedName>
        <fullName evidence="5">Phosphate-selective porin O and P</fullName>
    </recommendedName>
</protein>
<feature type="chain" id="PRO_5003613689" description="Phosphate-selective porin O and P" evidence="2">
    <location>
        <begin position="24"/>
        <end position="470"/>
    </location>
</feature>
<dbReference type="HOGENOM" id="CLU_046254_0_0_6"/>
<accession>H8L5R2</accession>
<dbReference type="RefSeq" id="WP_014403718.1">
    <property type="nucleotide sequence ID" value="NC_017033.1"/>
</dbReference>
<dbReference type="SUPFAM" id="SSF56935">
    <property type="entry name" value="Porins"/>
    <property type="match status" value="1"/>
</dbReference>
<dbReference type="EMBL" id="CP003350">
    <property type="protein sequence ID" value="AFC86715.1"/>
    <property type="molecule type" value="Genomic_DNA"/>
</dbReference>
<proteinExistence type="predicted"/>
<dbReference type="InterPro" id="IPR023614">
    <property type="entry name" value="Porin_dom_sf"/>
</dbReference>
<feature type="coiled-coil region" evidence="1">
    <location>
        <begin position="43"/>
        <end position="70"/>
    </location>
</feature>
<keyword evidence="1" id="KW-0175">Coiled coil</keyword>
<keyword evidence="2" id="KW-0732">Signal</keyword>
<gene>
    <name evidence="3" type="ordered locus">Fraau_2348</name>
</gene>
<evidence type="ECO:0000256" key="1">
    <source>
        <dbReference type="SAM" id="Coils"/>
    </source>
</evidence>
<sequence length="470" mass="51519">MYFKPLAVLIAASLGVTSLSVAAQTTGASAKRHAAHQAKTAPAAVNQQEIALLKAQLAALQAKVEALSQQSAAQATAVAQSQATATASAAAVARNQASVQRIEAARPRLDALEKFVNNTELNGTIFYDFTGASHKERGANGIYSPKDSHGTTNGAGFDMKRFYLSITHTFSKMWSANLTTDFNYSSSLGQTSLFVKKAYLQGDFSKYFIVRAGSANSPWIPFVEDLYHYRFFENTITDRSIDGGHNSDNTGVGSFGQSADWGLHAMGGTKGDNSFTYQLSAVNGNGFRNPSRSGHVDLEGRVSYSPIKELTLAVGGYDGKRGKDNVADDAKVRTTQRANALIVYRNDSFGVGVEYFNARNWDDVLHGFDGSVLLNNGDKANGYSVFADWSFARRWALFGRHDQINYHYWTGIGNSGSHYIKDEYYNAGVSFDPIRMLRFALGWKYDTLRADDQRFAYKTNEIGLWGQVLF</sequence>